<comment type="caution">
    <text evidence="1">The sequence shown here is derived from an EMBL/GenBank/DDBJ whole genome shotgun (WGS) entry which is preliminary data.</text>
</comment>
<dbReference type="Proteomes" id="UP001259239">
    <property type="component" value="Unassembled WGS sequence"/>
</dbReference>
<proteinExistence type="predicted"/>
<evidence type="ECO:0000313" key="1">
    <source>
        <dbReference type="EMBL" id="MDT2253769.1"/>
    </source>
</evidence>
<name>A0AAP5N5E9_9BACL</name>
<dbReference type="SUPFAM" id="SSF54631">
    <property type="entry name" value="CBS-domain pair"/>
    <property type="match status" value="1"/>
</dbReference>
<organism evidence="1 2">
    <name type="scientific">Paenibacillus larvae</name>
    <dbReference type="NCBI Taxonomy" id="1464"/>
    <lineage>
        <taxon>Bacteria</taxon>
        <taxon>Bacillati</taxon>
        <taxon>Bacillota</taxon>
        <taxon>Bacilli</taxon>
        <taxon>Bacillales</taxon>
        <taxon>Paenibacillaceae</taxon>
        <taxon>Paenibacillus</taxon>
    </lineage>
</organism>
<reference evidence="1" key="2">
    <citation type="submission" date="2023-03" db="EMBL/GenBank/DDBJ databases">
        <authorList>
            <person name="Obshta O."/>
            <person name="Zabrodski M.W."/>
            <person name="Soomro T."/>
            <person name="Wilson G."/>
            <person name="Masood F."/>
            <person name="Thebeau J."/>
            <person name="Bezerra Da Silva M.C."/>
            <person name="Raza F."/>
            <person name="Biganski S."/>
            <person name="Jose M."/>
            <person name="Camilli M."/>
            <person name="Kozii I.V."/>
            <person name="Kozii R.V."/>
            <person name="Simko E."/>
            <person name="Wood S.C."/>
        </authorList>
    </citation>
    <scope>NUCLEOTIDE SEQUENCE</scope>
    <source>
        <strain evidence="1">PL001</strain>
    </source>
</reference>
<dbReference type="AlphaFoldDB" id="A0AAP5N5E9"/>
<dbReference type="RefSeq" id="WP_226989858.1">
    <property type="nucleotide sequence ID" value="NZ_JAVJGR010000002.1"/>
</dbReference>
<evidence type="ECO:0008006" key="3">
    <source>
        <dbReference type="Google" id="ProtNLM"/>
    </source>
</evidence>
<sequence>MSPQIISVPVDASQSEVLQIIRKYGLFAVPV</sequence>
<dbReference type="InterPro" id="IPR046342">
    <property type="entry name" value="CBS_dom_sf"/>
</dbReference>
<accession>A0AAP5N5E9</accession>
<reference evidence="1" key="1">
    <citation type="journal article" date="2023" name="J. Vet. Diagn. Invest.">
        <title>Oxytetracycline-resistant Paenibacillus larvae identified in commercial beekeeping operations in Saskatchewan using pooled honey sampling.</title>
        <authorList>
            <person name="Obshta O."/>
            <person name="Zabrodski M.W."/>
            <person name="Soomro T."/>
            <person name="Wilson G."/>
            <person name="Masood F."/>
            <person name="Thebeau J."/>
            <person name="Silva M.C.B."/>
            <person name="Biganski S."/>
            <person name="Kozii I.V."/>
            <person name="Koziy R.V."/>
            <person name="Raza M.F."/>
            <person name="Jose M.S."/>
            <person name="Simko E."/>
            <person name="Wood S.C."/>
        </authorList>
    </citation>
    <scope>NUCLEOTIDE SEQUENCE</scope>
    <source>
        <strain evidence="1">PL001</strain>
    </source>
</reference>
<protein>
    <recommendedName>
        <fullName evidence="3">CBS domain-containing protein</fullName>
    </recommendedName>
</protein>
<dbReference type="EMBL" id="JARQGV010000004">
    <property type="protein sequence ID" value="MDT2253769.1"/>
    <property type="molecule type" value="Genomic_DNA"/>
</dbReference>
<evidence type="ECO:0000313" key="2">
    <source>
        <dbReference type="Proteomes" id="UP001259239"/>
    </source>
</evidence>
<gene>
    <name evidence="1" type="ORF">P7H09_21685</name>
</gene>